<dbReference type="InterPro" id="IPR011990">
    <property type="entry name" value="TPR-like_helical_dom_sf"/>
</dbReference>
<keyword evidence="1" id="KW-0812">Transmembrane</keyword>
<keyword evidence="3" id="KW-1185">Reference proteome</keyword>
<name>A0A518RJ54_9SPHN</name>
<organism evidence="2 3">
    <name type="scientific">Sphingomonas suaedae</name>
    <dbReference type="NCBI Taxonomy" id="2599297"/>
    <lineage>
        <taxon>Bacteria</taxon>
        <taxon>Pseudomonadati</taxon>
        <taxon>Pseudomonadota</taxon>
        <taxon>Alphaproteobacteria</taxon>
        <taxon>Sphingomonadales</taxon>
        <taxon>Sphingomonadaceae</taxon>
        <taxon>Sphingomonas</taxon>
    </lineage>
</organism>
<accession>A0A518RJ54</accession>
<evidence type="ECO:0000313" key="2">
    <source>
        <dbReference type="EMBL" id="QDX27474.1"/>
    </source>
</evidence>
<evidence type="ECO:0000256" key="1">
    <source>
        <dbReference type="SAM" id="Phobius"/>
    </source>
</evidence>
<dbReference type="KEGG" id="ssua:FPZ54_16670"/>
<dbReference type="OrthoDB" id="7400976at2"/>
<sequence>MLSTSDNPLLRTLRLVGVAIGAALLVYLSISITLTLTVAKPKPEVALNWWPWGGLPKAMVANRLVLKQEPSASDLDQASGLAEAALARDPLSVDAVNALALVAAHKEDEAGAARLFRASEFLSRRHLPTQIWLIEEAVRRNDIPSALSHYDRALRTSKSAADYLLPTLVAAADDPQILPALNTILAPRPDWWRQFLALAIKDVRDSRALLAIGRTLRLAMSDEAETNFVQQIIRRLIADRHYQSAYAYYADTKRLESTQAAALRDGDFSGDRSPLPFDWWFRDDYELSAGKEVFGDDPRLVLRSNASGGGEVARQLLILAPGRYTLKGVAGSTGAGVMEQPMIQVDCVEGAELIRRPLPAANEKGSAFEMRFEVPRNCGGQWLRIILAPTERSQAWIDSLQITGG</sequence>
<dbReference type="AlphaFoldDB" id="A0A518RJ54"/>
<gene>
    <name evidence="2" type="ORF">FPZ54_16670</name>
</gene>
<protein>
    <recommendedName>
        <fullName evidence="4">Tetratricopeptide repeat protein</fullName>
    </recommendedName>
</protein>
<evidence type="ECO:0008006" key="4">
    <source>
        <dbReference type="Google" id="ProtNLM"/>
    </source>
</evidence>
<reference evidence="2 3" key="1">
    <citation type="submission" date="2019-07" db="EMBL/GenBank/DDBJ databases">
        <title>Sphingomonas alkalisoli sp. nov., isolated from rhizosphere soil of Suaedae salsa.</title>
        <authorList>
            <person name="Zhang H."/>
            <person name="Xu L."/>
            <person name="Zhang J.-X."/>
            <person name="Sun J.-Q."/>
        </authorList>
    </citation>
    <scope>NUCLEOTIDE SEQUENCE [LARGE SCALE GENOMIC DNA]</scope>
    <source>
        <strain evidence="2 3">XS-10</strain>
    </source>
</reference>
<dbReference type="Gene3D" id="1.25.40.10">
    <property type="entry name" value="Tetratricopeptide repeat domain"/>
    <property type="match status" value="1"/>
</dbReference>
<dbReference type="EMBL" id="CP042239">
    <property type="protein sequence ID" value="QDX27474.1"/>
    <property type="molecule type" value="Genomic_DNA"/>
</dbReference>
<keyword evidence="1" id="KW-0472">Membrane</keyword>
<feature type="transmembrane region" description="Helical" evidence="1">
    <location>
        <begin position="12"/>
        <end position="34"/>
    </location>
</feature>
<dbReference type="RefSeq" id="WP_145848949.1">
    <property type="nucleotide sequence ID" value="NZ_CP042239.1"/>
</dbReference>
<dbReference type="Proteomes" id="UP000318055">
    <property type="component" value="Chromosome"/>
</dbReference>
<evidence type="ECO:0000313" key="3">
    <source>
        <dbReference type="Proteomes" id="UP000318055"/>
    </source>
</evidence>
<dbReference type="SUPFAM" id="SSF48452">
    <property type="entry name" value="TPR-like"/>
    <property type="match status" value="1"/>
</dbReference>
<keyword evidence="1" id="KW-1133">Transmembrane helix</keyword>
<proteinExistence type="predicted"/>